<dbReference type="Proteomes" id="UP000255192">
    <property type="component" value="Unassembled WGS sequence"/>
</dbReference>
<dbReference type="CDD" id="cd22233">
    <property type="entry name" value="RHH_CopAso-like"/>
    <property type="match status" value="1"/>
</dbReference>
<dbReference type="SUPFAM" id="SSF47598">
    <property type="entry name" value="Ribbon-helix-helix"/>
    <property type="match status" value="1"/>
</dbReference>
<evidence type="ECO:0000313" key="3">
    <source>
        <dbReference type="EMBL" id="STU60338.1"/>
    </source>
</evidence>
<proteinExistence type="predicted"/>
<dbReference type="RefSeq" id="WP_002193750.1">
    <property type="nucleotide sequence ID" value="NZ_CP040992.1"/>
</dbReference>
<organism evidence="3 5">
    <name type="scientific">Klebsiella pneumoniae</name>
    <dbReference type="NCBI Taxonomy" id="573"/>
    <lineage>
        <taxon>Bacteria</taxon>
        <taxon>Pseudomonadati</taxon>
        <taxon>Pseudomonadota</taxon>
        <taxon>Gammaproteobacteria</taxon>
        <taxon>Enterobacterales</taxon>
        <taxon>Enterobacteriaceae</taxon>
        <taxon>Klebsiella/Raoultella group</taxon>
        <taxon>Klebsiella</taxon>
        <taxon>Klebsiella pneumoniae complex</taxon>
    </lineage>
</organism>
<evidence type="ECO:0000259" key="1">
    <source>
        <dbReference type="Pfam" id="PF01402"/>
    </source>
</evidence>
<dbReference type="Pfam" id="PF01402">
    <property type="entry name" value="RHH_1"/>
    <property type="match status" value="1"/>
</dbReference>
<dbReference type="EMBL" id="UGMD01000001">
    <property type="protein sequence ID" value="STU60338.1"/>
    <property type="molecule type" value="Genomic_DNA"/>
</dbReference>
<dbReference type="GO" id="GO:0043565">
    <property type="term" value="F:sequence-specific DNA binding"/>
    <property type="evidence" value="ECO:0007669"/>
    <property type="project" value="UniProtKB-ARBA"/>
</dbReference>
<accession>A0A377Z4W6</accession>
<protein>
    <submittedName>
        <fullName evidence="3">Ribbon-helix-helix protein, copG family</fullName>
    </submittedName>
</protein>
<evidence type="ECO:0000313" key="2">
    <source>
        <dbReference type="EMBL" id="STU48510.1"/>
    </source>
</evidence>
<dbReference type="InterPro" id="IPR002145">
    <property type="entry name" value="CopG"/>
</dbReference>
<feature type="domain" description="Ribbon-helix-helix protein CopG" evidence="1">
    <location>
        <begin position="55"/>
        <end position="93"/>
    </location>
</feature>
<evidence type="ECO:0000313" key="5">
    <source>
        <dbReference type="Proteomes" id="UP000255192"/>
    </source>
</evidence>
<sequence length="142" mass="16393">MEAKLKNGEAKLKNGEAKLKNGQQKPYFWQIAPPRIKVVICITHDYKGAFMSSATSIRLDEELKDRLKTLADDRHRSAHALMLEAITEYIDREEKRSQYLRDGQAAWQHYQETGLHLTAEEAEAWISTWGTENEQDAPPCHR</sequence>
<dbReference type="GO" id="GO:0006355">
    <property type="term" value="P:regulation of DNA-templated transcription"/>
    <property type="evidence" value="ECO:0007669"/>
    <property type="project" value="InterPro"/>
</dbReference>
<dbReference type="AlphaFoldDB" id="A0A377Z4W6"/>
<dbReference type="Gene3D" id="1.10.1220.10">
    <property type="entry name" value="Met repressor-like"/>
    <property type="match status" value="1"/>
</dbReference>
<evidence type="ECO:0000313" key="4">
    <source>
        <dbReference type="Proteomes" id="UP000255099"/>
    </source>
</evidence>
<dbReference type="InterPro" id="IPR010985">
    <property type="entry name" value="Ribbon_hlx_hlx"/>
</dbReference>
<reference evidence="4 5" key="1">
    <citation type="submission" date="2018-06" db="EMBL/GenBank/DDBJ databases">
        <authorList>
            <consortium name="Pathogen Informatics"/>
            <person name="Doyle S."/>
        </authorList>
    </citation>
    <scope>NUCLEOTIDE SEQUENCE [LARGE SCALE GENOMIC DNA]</scope>
    <source>
        <strain evidence="3 5">NCTC204</strain>
        <strain evidence="2 4">NCTC9637</strain>
    </source>
</reference>
<dbReference type="Proteomes" id="UP000255099">
    <property type="component" value="Unassembled WGS sequence"/>
</dbReference>
<name>A0A377Z4W6_KLEPN</name>
<dbReference type="EMBL" id="UGLB01000004">
    <property type="protein sequence ID" value="STU48510.1"/>
    <property type="molecule type" value="Genomic_DNA"/>
</dbReference>
<dbReference type="InterPro" id="IPR013321">
    <property type="entry name" value="Arc_rbn_hlx_hlx"/>
</dbReference>
<gene>
    <name evidence="3" type="ORF">NCTC204_00011</name>
    <name evidence="2" type="ORF">NCTC9637_06599</name>
</gene>